<gene>
    <name evidence="9" type="primary">dapL</name>
    <name evidence="11" type="ORF">CDQ84_14245</name>
</gene>
<dbReference type="NCBIfam" id="TIGR03542">
    <property type="entry name" value="DAPAT_plant"/>
    <property type="match status" value="1"/>
</dbReference>
<dbReference type="HAMAP" id="MF_01642">
    <property type="entry name" value="DapL_aminotrans_1"/>
    <property type="match status" value="1"/>
</dbReference>
<dbReference type="KEGG" id="cthd:CDO33_08105"/>
<feature type="binding site" evidence="9">
    <location>
        <position position="292"/>
    </location>
    <ligand>
        <name>substrate</name>
    </ligand>
</feature>
<dbReference type="AlphaFoldDB" id="A0A2K2FDP4"/>
<feature type="binding site" evidence="9">
    <location>
        <position position="109"/>
    </location>
    <ligand>
        <name>substrate</name>
    </ligand>
</feature>
<evidence type="ECO:0000256" key="9">
    <source>
        <dbReference type="HAMAP-Rule" id="MF_01642"/>
    </source>
</evidence>
<dbReference type="Proteomes" id="UP000236151">
    <property type="component" value="Unassembled WGS sequence"/>
</dbReference>
<keyword evidence="7 9" id="KW-0663">Pyridoxal phosphate</keyword>
<organism evidence="11 12">
    <name type="scientific">Clostridium thermosuccinogenes</name>
    <dbReference type="NCBI Taxonomy" id="84032"/>
    <lineage>
        <taxon>Bacteria</taxon>
        <taxon>Bacillati</taxon>
        <taxon>Bacillota</taxon>
        <taxon>Clostridia</taxon>
        <taxon>Eubacteriales</taxon>
        <taxon>Clostridiaceae</taxon>
        <taxon>Clostridium</taxon>
    </lineage>
</organism>
<feature type="binding site" evidence="9">
    <location>
        <position position="292"/>
    </location>
    <ligand>
        <name>pyridoxal 5'-phosphate</name>
        <dbReference type="ChEBI" id="CHEBI:597326"/>
    </ligand>
</feature>
<evidence type="ECO:0000256" key="2">
    <source>
        <dbReference type="ARBA" id="ARBA00004982"/>
    </source>
</evidence>
<sequence length="411" mass="46191">MALVNENHLKLPGNYLFAEIAKRVNAYKSEHPEAKIIRLGIGDVTRPLPQASIEAMHKAVDEMGHVETFQGYPEYEGYDFLIEKIIEVDYKKRGIKVERDEVFVSDGAKSDTANIQELFGVNNKIAVTDPVYPVYVDSNVMAGRTGALGSDGKWSNVVYLSCTAENNFIPELPKEKVDLIYLCFPNNPTGMTLTKEQLKAWVDYARKNKAIILFDSAYEAFIHEKDVPHSIYEVEGAREVAIEFRSFSKTAGFTGTRCAYTVIPKEVTAYTASGEACSLNRMWYRRQATKFNGVSYIVQRGAEAVYSEEGQQQVKELIGYYMENARIIREGLQSIGIQVFGGVNSPYIWLKTPKGMDSWAFFDKLLKEINVVGTPGVGFGPSGEGYFRLTAFGSRENTEEAVERFRTKLKI</sequence>
<evidence type="ECO:0000313" key="12">
    <source>
        <dbReference type="Proteomes" id="UP000236151"/>
    </source>
</evidence>
<dbReference type="InterPro" id="IPR015424">
    <property type="entry name" value="PyrdxlP-dep_Trfase"/>
</dbReference>
<dbReference type="OrthoDB" id="9813612at2"/>
<feature type="domain" description="Aminotransferase class I/classII large" evidence="10">
    <location>
        <begin position="35"/>
        <end position="405"/>
    </location>
</feature>
<dbReference type="GO" id="GO:0030170">
    <property type="term" value="F:pyridoxal phosphate binding"/>
    <property type="evidence" value="ECO:0007669"/>
    <property type="project" value="UniProtKB-UniRule"/>
</dbReference>
<feature type="binding site" evidence="9">
    <location>
        <position position="218"/>
    </location>
    <ligand>
        <name>pyridoxal 5'-phosphate</name>
        <dbReference type="ChEBI" id="CHEBI:597326"/>
    </ligand>
</feature>
<dbReference type="Gene3D" id="3.90.1150.10">
    <property type="entry name" value="Aspartate Aminotransferase, domain 1"/>
    <property type="match status" value="1"/>
</dbReference>
<dbReference type="SUPFAM" id="SSF53383">
    <property type="entry name" value="PLP-dependent transferases"/>
    <property type="match status" value="1"/>
</dbReference>
<dbReference type="EC" id="2.6.1.83" evidence="3 9"/>
<comment type="subunit">
    <text evidence="9">Homodimer.</text>
</comment>
<proteinExistence type="inferred from homology"/>
<dbReference type="InterPro" id="IPR019942">
    <property type="entry name" value="DapL/ALD1"/>
</dbReference>
<keyword evidence="6 9" id="KW-0808">Transferase</keyword>
<comment type="similarity">
    <text evidence="9">Belongs to the class-I pyridoxal-phosphate-dependent aminotransferase family. LL-diaminopimelate aminotransferase subfamily.</text>
</comment>
<feature type="binding site" evidence="9">
    <location>
        <position position="72"/>
    </location>
    <ligand>
        <name>pyridoxal 5'-phosphate</name>
        <dbReference type="ChEBI" id="CHEBI:597326"/>
    </ligand>
</feature>
<dbReference type="RefSeq" id="WP_103082408.1">
    <property type="nucleotide sequence ID" value="NZ_CP021850.1"/>
</dbReference>
<feature type="binding site" evidence="9">
    <location>
        <position position="187"/>
    </location>
    <ligand>
        <name>pyridoxal 5'-phosphate</name>
        <dbReference type="ChEBI" id="CHEBI:597326"/>
    </ligand>
</feature>
<reference evidence="11 12" key="1">
    <citation type="submission" date="2017-06" db="EMBL/GenBank/DDBJ databases">
        <title>Investigating the central metabolism of Clostridium thermosuccinogenes.</title>
        <authorList>
            <person name="Koendjbiharie J.G."/>
            <person name="van Kranenburg R."/>
        </authorList>
    </citation>
    <scope>NUCLEOTIDE SEQUENCE [LARGE SCALE GENOMIC DNA]</scope>
    <source>
        <strain evidence="11 12">DSM 5806</strain>
    </source>
</reference>
<accession>A0A2K2FDP4</accession>
<dbReference type="InterPro" id="IPR015421">
    <property type="entry name" value="PyrdxlP-dep_Trfase_major"/>
</dbReference>
<feature type="binding site" evidence="9">
    <location>
        <position position="132"/>
    </location>
    <ligand>
        <name>pyridoxal 5'-phosphate</name>
        <dbReference type="ChEBI" id="CHEBI:597326"/>
    </ligand>
</feature>
<dbReference type="GO" id="GO:0010285">
    <property type="term" value="F:L,L-diaminopimelate aminotransferase activity"/>
    <property type="evidence" value="ECO:0007669"/>
    <property type="project" value="UniProtKB-UniRule"/>
</dbReference>
<dbReference type="Pfam" id="PF00155">
    <property type="entry name" value="Aminotran_1_2"/>
    <property type="match status" value="1"/>
</dbReference>
<comment type="cofactor">
    <cofactor evidence="1 9">
        <name>pyridoxal 5'-phosphate</name>
        <dbReference type="ChEBI" id="CHEBI:597326"/>
    </cofactor>
</comment>
<dbReference type="InterPro" id="IPR004839">
    <property type="entry name" value="Aminotransferase_I/II_large"/>
</dbReference>
<keyword evidence="5 9" id="KW-0032">Aminotransferase</keyword>
<dbReference type="EMBL" id="NIOJ01000043">
    <property type="protein sequence ID" value="PNT96876.1"/>
    <property type="molecule type" value="Genomic_DNA"/>
</dbReference>
<dbReference type="Gene3D" id="3.40.640.10">
    <property type="entry name" value="Type I PLP-dependent aspartate aminotransferase-like (Major domain)"/>
    <property type="match status" value="1"/>
</dbReference>
<keyword evidence="12" id="KW-1185">Reference proteome</keyword>
<evidence type="ECO:0000256" key="5">
    <source>
        <dbReference type="ARBA" id="ARBA00022576"/>
    </source>
</evidence>
<feature type="binding site" evidence="9">
    <location>
        <position position="187"/>
    </location>
    <ligand>
        <name>substrate</name>
    </ligand>
</feature>
<evidence type="ECO:0000256" key="6">
    <source>
        <dbReference type="ARBA" id="ARBA00022679"/>
    </source>
</evidence>
<evidence type="ECO:0000256" key="1">
    <source>
        <dbReference type="ARBA" id="ARBA00001933"/>
    </source>
</evidence>
<evidence type="ECO:0000313" key="11">
    <source>
        <dbReference type="EMBL" id="PNT96876.1"/>
    </source>
</evidence>
<evidence type="ECO:0000256" key="3">
    <source>
        <dbReference type="ARBA" id="ARBA00013138"/>
    </source>
</evidence>
<feature type="binding site" evidence="9">
    <location>
        <begin position="108"/>
        <end position="109"/>
    </location>
    <ligand>
        <name>pyridoxal 5'-phosphate</name>
        <dbReference type="ChEBI" id="CHEBI:597326"/>
    </ligand>
</feature>
<comment type="catalytic activity">
    <reaction evidence="8 9">
        <text>(2S,6S)-2,6-diaminopimelate + 2-oxoglutarate = (S)-2,3,4,5-tetrahydrodipicolinate + L-glutamate + H2O + H(+)</text>
        <dbReference type="Rhea" id="RHEA:23988"/>
        <dbReference type="ChEBI" id="CHEBI:15377"/>
        <dbReference type="ChEBI" id="CHEBI:15378"/>
        <dbReference type="ChEBI" id="CHEBI:16810"/>
        <dbReference type="ChEBI" id="CHEBI:16845"/>
        <dbReference type="ChEBI" id="CHEBI:29985"/>
        <dbReference type="ChEBI" id="CHEBI:57609"/>
        <dbReference type="EC" id="2.6.1.83"/>
    </reaction>
</comment>
<comment type="pathway">
    <text evidence="2 9">Amino-acid biosynthesis; L-lysine biosynthesis via DAP pathway; LL-2,6-diaminopimelate from (S)-tetrahydrodipicolinate (aminotransferase route): step 1/1.</text>
</comment>
<feature type="binding site" evidence="9">
    <location>
        <begin position="246"/>
        <end position="248"/>
    </location>
    <ligand>
        <name>pyridoxal 5'-phosphate</name>
        <dbReference type="ChEBI" id="CHEBI:597326"/>
    </ligand>
</feature>
<dbReference type="PANTHER" id="PTHR43144">
    <property type="entry name" value="AMINOTRANSFERASE"/>
    <property type="match status" value="1"/>
</dbReference>
<protein>
    <recommendedName>
        <fullName evidence="4 9">LL-diaminopimelate aminotransferase</fullName>
        <shortName evidence="9">DAP-AT</shortName>
        <shortName evidence="9">DAP-aminotransferase</shortName>
        <shortName evidence="9">LL-DAP-aminotransferase</shortName>
        <ecNumber evidence="3 9">2.6.1.83</ecNumber>
    </recommendedName>
</protein>
<dbReference type="InterPro" id="IPR015422">
    <property type="entry name" value="PyrdxlP-dep_Trfase_small"/>
</dbReference>
<comment type="function">
    <text evidence="9">Involved in the synthesis of meso-diaminopimelate (m-DAP or DL-DAP), required for both lysine and peptidoglycan biosynthesis. Catalyzes the direct conversion of tetrahydrodipicolinate to LL-diaminopimelate.</text>
</comment>
<feature type="modified residue" description="N6-(pyridoxal phosphate)lysine" evidence="9">
    <location>
        <position position="249"/>
    </location>
</feature>
<name>A0A2K2FDP4_9CLOT</name>
<evidence type="ECO:0000256" key="4">
    <source>
        <dbReference type="ARBA" id="ARBA00018052"/>
    </source>
</evidence>
<dbReference type="FunFam" id="3.40.640.10:FF:000099">
    <property type="entry name" value="LL-diaminopimelate aminotransferase, chloroplastic"/>
    <property type="match status" value="1"/>
</dbReference>
<feature type="binding site" evidence="9">
    <location>
        <position position="388"/>
    </location>
    <ligand>
        <name>substrate</name>
    </ligand>
</feature>
<evidence type="ECO:0000259" key="10">
    <source>
        <dbReference type="Pfam" id="PF00155"/>
    </source>
</evidence>
<dbReference type="CDD" id="cd00609">
    <property type="entry name" value="AAT_like"/>
    <property type="match status" value="1"/>
</dbReference>
<evidence type="ECO:0000256" key="7">
    <source>
        <dbReference type="ARBA" id="ARBA00022898"/>
    </source>
</evidence>
<feature type="binding site" evidence="9">
    <location>
        <position position="132"/>
    </location>
    <ligand>
        <name>substrate</name>
    </ligand>
</feature>
<feature type="binding site" evidence="9">
    <location>
        <position position="42"/>
    </location>
    <ligand>
        <name>substrate</name>
    </ligand>
</feature>
<feature type="binding site" evidence="9">
    <location>
        <position position="15"/>
    </location>
    <ligand>
        <name>substrate</name>
    </ligand>
</feature>
<dbReference type="GO" id="GO:0033362">
    <property type="term" value="P:lysine biosynthetic process via diaminopimelate, diaminopimelate-aminotransferase pathway"/>
    <property type="evidence" value="ECO:0007669"/>
    <property type="project" value="UniProtKB-UniRule"/>
</dbReference>
<dbReference type="UniPathway" id="UPA00034">
    <property type="reaction ID" value="UER00466"/>
</dbReference>
<comment type="caution">
    <text evidence="11">The sequence shown here is derived from an EMBL/GenBank/DDBJ whole genome shotgun (WGS) entry which is preliminary data.</text>
</comment>
<feature type="binding site" evidence="9">
    <location>
        <position position="257"/>
    </location>
    <ligand>
        <name>pyridoxal 5'-phosphate</name>
        <dbReference type="ChEBI" id="CHEBI:597326"/>
    </ligand>
</feature>
<evidence type="ECO:0000256" key="8">
    <source>
        <dbReference type="ARBA" id="ARBA00051934"/>
    </source>
</evidence>